<evidence type="ECO:0000313" key="1">
    <source>
        <dbReference type="EMBL" id="HIR88309.1"/>
    </source>
</evidence>
<organism evidence="1 2">
    <name type="scientific">Candidatus Fimimorpha faecalis</name>
    <dbReference type="NCBI Taxonomy" id="2840824"/>
    <lineage>
        <taxon>Bacteria</taxon>
        <taxon>Bacillati</taxon>
        <taxon>Bacillota</taxon>
        <taxon>Clostridia</taxon>
        <taxon>Eubacteriales</taxon>
        <taxon>Candidatus Fimimorpha</taxon>
    </lineage>
</organism>
<dbReference type="Pfam" id="PF07873">
    <property type="entry name" value="YabP"/>
    <property type="match status" value="1"/>
</dbReference>
<evidence type="ECO:0000313" key="2">
    <source>
        <dbReference type="Proteomes" id="UP000824201"/>
    </source>
</evidence>
<reference evidence="1" key="2">
    <citation type="journal article" date="2021" name="PeerJ">
        <title>Extensive microbial diversity within the chicken gut microbiome revealed by metagenomics and culture.</title>
        <authorList>
            <person name="Gilroy R."/>
            <person name="Ravi A."/>
            <person name="Getino M."/>
            <person name="Pursley I."/>
            <person name="Horton D.L."/>
            <person name="Alikhan N.F."/>
            <person name="Baker D."/>
            <person name="Gharbi K."/>
            <person name="Hall N."/>
            <person name="Watson M."/>
            <person name="Adriaenssens E.M."/>
            <person name="Foster-Nyarko E."/>
            <person name="Jarju S."/>
            <person name="Secka A."/>
            <person name="Antonio M."/>
            <person name="Oren A."/>
            <person name="Chaudhuri R.R."/>
            <person name="La Ragione R."/>
            <person name="Hildebrand F."/>
            <person name="Pallen M.J."/>
        </authorList>
    </citation>
    <scope>NUCLEOTIDE SEQUENCE</scope>
    <source>
        <strain evidence="1">ChiW13-3771</strain>
    </source>
</reference>
<name>A0A9D1EDG9_9FIRM</name>
<protein>
    <submittedName>
        <fullName evidence="1">YabP/YqfC family sporulation protein</fullName>
    </submittedName>
</protein>
<dbReference type="Proteomes" id="UP000824201">
    <property type="component" value="Unassembled WGS sequence"/>
</dbReference>
<reference evidence="1" key="1">
    <citation type="submission" date="2020-10" db="EMBL/GenBank/DDBJ databases">
        <authorList>
            <person name="Gilroy R."/>
        </authorList>
    </citation>
    <scope>NUCLEOTIDE SEQUENCE</scope>
    <source>
        <strain evidence="1">ChiW13-3771</strain>
    </source>
</reference>
<dbReference type="AlphaFoldDB" id="A0A9D1EDG9"/>
<sequence length="86" mass="9941">MRRMERLAEQLKLPKDSVLGAVIVTAIGNHEVCIENFRGILEYNDCCLKLQIRDGRLCICGKRLRIVCYNYEELKLTGCIESICYE</sequence>
<dbReference type="InterPro" id="IPR022476">
    <property type="entry name" value="Spore_YabP/YqfC"/>
</dbReference>
<proteinExistence type="predicted"/>
<dbReference type="EMBL" id="DVHN01000056">
    <property type="protein sequence ID" value="HIR88309.1"/>
    <property type="molecule type" value="Genomic_DNA"/>
</dbReference>
<gene>
    <name evidence="1" type="ORF">IAC96_05095</name>
</gene>
<accession>A0A9D1EDG9</accession>
<comment type="caution">
    <text evidence="1">The sequence shown here is derived from an EMBL/GenBank/DDBJ whole genome shotgun (WGS) entry which is preliminary data.</text>
</comment>